<accession>A0A6N9YN71</accession>
<feature type="compositionally biased region" description="Basic and acidic residues" evidence="1">
    <location>
        <begin position="206"/>
        <end position="220"/>
    </location>
</feature>
<sequence length="220" mass="23553">MRASHARTRRAVHLLRASALLGCVLLAGPGCSESDDEPSGASSSHAFNQALHDELMRMLDDDQAERTGEAPMDGDQTRTDRLAEIIDEYGWPTFDLVGEDGAEAAWAIAQHSDLDPGFQERALELLRAAAAEGQASAGNLAYLEDRVAVGKGLPQLYGTQIGCGPDGAEPATPIVDPENVEQRRADAGLEPLDDYLSELNQMCPRSRSDVGERDDAGPAR</sequence>
<gene>
    <name evidence="3" type="ORF">G1H11_13885</name>
</gene>
<dbReference type="EMBL" id="JAAGOB010000007">
    <property type="protein sequence ID" value="NED96397.1"/>
    <property type="molecule type" value="Genomic_DNA"/>
</dbReference>
<name>A0A6N9YN71_9ACTN</name>
<dbReference type="RefSeq" id="WP_163819190.1">
    <property type="nucleotide sequence ID" value="NZ_JAAGOB010000007.1"/>
</dbReference>
<dbReference type="Pfam" id="PF20329">
    <property type="entry name" value="DUF6624"/>
    <property type="match status" value="1"/>
</dbReference>
<evidence type="ECO:0000313" key="3">
    <source>
        <dbReference type="EMBL" id="NED96397.1"/>
    </source>
</evidence>
<feature type="region of interest" description="Disordered" evidence="1">
    <location>
        <begin position="201"/>
        <end position="220"/>
    </location>
</feature>
<keyword evidence="2" id="KW-0732">Signal</keyword>
<evidence type="ECO:0000313" key="4">
    <source>
        <dbReference type="Proteomes" id="UP000469185"/>
    </source>
</evidence>
<dbReference type="Proteomes" id="UP000469185">
    <property type="component" value="Unassembled WGS sequence"/>
</dbReference>
<proteinExistence type="predicted"/>
<feature type="chain" id="PRO_5039523925" description="Lipoprotein" evidence="2">
    <location>
        <begin position="28"/>
        <end position="220"/>
    </location>
</feature>
<keyword evidence="4" id="KW-1185">Reference proteome</keyword>
<evidence type="ECO:0000256" key="1">
    <source>
        <dbReference type="SAM" id="MobiDB-lite"/>
    </source>
</evidence>
<feature type="signal peptide" evidence="2">
    <location>
        <begin position="1"/>
        <end position="27"/>
    </location>
</feature>
<dbReference type="AlphaFoldDB" id="A0A6N9YN71"/>
<evidence type="ECO:0000256" key="2">
    <source>
        <dbReference type="SAM" id="SignalP"/>
    </source>
</evidence>
<evidence type="ECO:0008006" key="5">
    <source>
        <dbReference type="Google" id="ProtNLM"/>
    </source>
</evidence>
<protein>
    <recommendedName>
        <fullName evidence="5">Lipoprotein</fullName>
    </recommendedName>
</protein>
<organism evidence="3 4">
    <name type="scientific">Phytoactinopolyspora alkaliphila</name>
    <dbReference type="NCBI Taxonomy" id="1783498"/>
    <lineage>
        <taxon>Bacteria</taxon>
        <taxon>Bacillati</taxon>
        <taxon>Actinomycetota</taxon>
        <taxon>Actinomycetes</taxon>
        <taxon>Jiangellales</taxon>
        <taxon>Jiangellaceae</taxon>
        <taxon>Phytoactinopolyspora</taxon>
    </lineage>
</organism>
<comment type="caution">
    <text evidence="3">The sequence shown here is derived from an EMBL/GenBank/DDBJ whole genome shotgun (WGS) entry which is preliminary data.</text>
</comment>
<dbReference type="InterPro" id="IPR046732">
    <property type="entry name" value="DUF6624"/>
</dbReference>
<reference evidence="3 4" key="1">
    <citation type="submission" date="2020-02" db="EMBL/GenBank/DDBJ databases">
        <authorList>
            <person name="Li X.-J."/>
            <person name="Feng X.-M."/>
        </authorList>
    </citation>
    <scope>NUCLEOTIDE SEQUENCE [LARGE SCALE GENOMIC DNA]</scope>
    <source>
        <strain evidence="3 4">CGMCC 4.7225</strain>
    </source>
</reference>